<dbReference type="Gene3D" id="1.10.10.10">
    <property type="entry name" value="Winged helix-like DNA-binding domain superfamily/Winged helix DNA-binding domain"/>
    <property type="match status" value="1"/>
</dbReference>
<dbReference type="InterPro" id="IPR039425">
    <property type="entry name" value="RNA_pol_sigma-70-like"/>
</dbReference>
<dbReference type="InterPro" id="IPR013324">
    <property type="entry name" value="RNA_pol_sigma_r3/r4-like"/>
</dbReference>
<dbReference type="Pfam" id="PF04542">
    <property type="entry name" value="Sigma70_r2"/>
    <property type="match status" value="1"/>
</dbReference>
<dbReference type="InterPro" id="IPR014284">
    <property type="entry name" value="RNA_pol_sigma-70_dom"/>
</dbReference>
<dbReference type="STRING" id="1123265.GCA_000686625_02668"/>
<accession>A0A4U9VDH2</accession>
<dbReference type="InterPro" id="IPR014327">
    <property type="entry name" value="RNA_pol_sigma70_bacteroid"/>
</dbReference>
<keyword evidence="3" id="KW-0731">Sigma factor</keyword>
<dbReference type="NCBIfam" id="TIGR02937">
    <property type="entry name" value="sigma70-ECF"/>
    <property type="match status" value="1"/>
</dbReference>
<dbReference type="SUPFAM" id="SSF88946">
    <property type="entry name" value="Sigma2 domain of RNA polymerase sigma factors"/>
    <property type="match status" value="1"/>
</dbReference>
<evidence type="ECO:0000259" key="6">
    <source>
        <dbReference type="Pfam" id="PF08281"/>
    </source>
</evidence>
<dbReference type="GO" id="GO:0016987">
    <property type="term" value="F:sigma factor activity"/>
    <property type="evidence" value="ECO:0007669"/>
    <property type="project" value="UniProtKB-KW"/>
</dbReference>
<gene>
    <name evidence="7" type="primary">fecI_4</name>
    <name evidence="7" type="ORF">NCTC11429_02988</name>
</gene>
<evidence type="ECO:0000256" key="2">
    <source>
        <dbReference type="ARBA" id="ARBA00023015"/>
    </source>
</evidence>
<dbReference type="CDD" id="cd06171">
    <property type="entry name" value="Sigma70_r4"/>
    <property type="match status" value="1"/>
</dbReference>
<dbReference type="GeneID" id="78463681"/>
<evidence type="ECO:0000313" key="7">
    <source>
        <dbReference type="EMBL" id="VTR44133.1"/>
    </source>
</evidence>
<evidence type="ECO:0000313" key="8">
    <source>
        <dbReference type="Proteomes" id="UP000308196"/>
    </source>
</evidence>
<keyword evidence="4" id="KW-0804">Transcription</keyword>
<keyword evidence="2" id="KW-0805">Transcription regulation</keyword>
<dbReference type="NCBIfam" id="TIGR02985">
    <property type="entry name" value="Sig70_bacteroi1"/>
    <property type="match status" value="1"/>
</dbReference>
<dbReference type="Gene3D" id="1.10.1740.10">
    <property type="match status" value="1"/>
</dbReference>
<evidence type="ECO:0000256" key="3">
    <source>
        <dbReference type="ARBA" id="ARBA00023082"/>
    </source>
</evidence>
<sequence>MDSYQNLPEKELLRLLHCGDMKAFDLLYHRYSPTIYANILKFMRDETVAEDLLQDVFVRIWENRLRIDPEQSFAAFLFTCSRNITFNFKRRLKLEMESAVRLAQAAPEGENTIDRVLESKEAQAWVEQLLDKLPQQRQKIFRLSKLEGKSYQEIAEELGISVATVRDHIVKANKFMRSAAFQDSSFSALLLALLFLSGK</sequence>
<feature type="domain" description="RNA polymerase sigma-70 region 2" evidence="5">
    <location>
        <begin position="27"/>
        <end position="92"/>
    </location>
</feature>
<dbReference type="GO" id="GO:0006352">
    <property type="term" value="P:DNA-templated transcription initiation"/>
    <property type="evidence" value="ECO:0007669"/>
    <property type="project" value="InterPro"/>
</dbReference>
<dbReference type="PANTHER" id="PTHR43133">
    <property type="entry name" value="RNA POLYMERASE ECF-TYPE SIGMA FACTO"/>
    <property type="match status" value="1"/>
</dbReference>
<comment type="similarity">
    <text evidence="1">Belongs to the sigma-70 factor family. ECF subfamily.</text>
</comment>
<dbReference type="InterPro" id="IPR007627">
    <property type="entry name" value="RNA_pol_sigma70_r2"/>
</dbReference>
<organism evidence="7 8">
    <name type="scientific">Sphingobacterium thalpophilum</name>
    <dbReference type="NCBI Taxonomy" id="259"/>
    <lineage>
        <taxon>Bacteria</taxon>
        <taxon>Pseudomonadati</taxon>
        <taxon>Bacteroidota</taxon>
        <taxon>Sphingobacteriia</taxon>
        <taxon>Sphingobacteriales</taxon>
        <taxon>Sphingobacteriaceae</taxon>
        <taxon>Sphingobacterium</taxon>
    </lineage>
</organism>
<protein>
    <submittedName>
        <fullName evidence="7">Probable RNA polymerase sigma factor fecI</fullName>
    </submittedName>
</protein>
<proteinExistence type="inferred from homology"/>
<dbReference type="InterPro" id="IPR013325">
    <property type="entry name" value="RNA_pol_sigma_r2"/>
</dbReference>
<evidence type="ECO:0000256" key="1">
    <source>
        <dbReference type="ARBA" id="ARBA00010641"/>
    </source>
</evidence>
<dbReference type="Pfam" id="PF08281">
    <property type="entry name" value="Sigma70_r4_2"/>
    <property type="match status" value="1"/>
</dbReference>
<dbReference type="GO" id="GO:0003677">
    <property type="term" value="F:DNA binding"/>
    <property type="evidence" value="ECO:0007669"/>
    <property type="project" value="InterPro"/>
</dbReference>
<evidence type="ECO:0000256" key="4">
    <source>
        <dbReference type="ARBA" id="ARBA00023163"/>
    </source>
</evidence>
<dbReference type="InterPro" id="IPR036388">
    <property type="entry name" value="WH-like_DNA-bd_sf"/>
</dbReference>
<dbReference type="RefSeq" id="WP_081817856.1">
    <property type="nucleotide sequence ID" value="NZ_CP141191.1"/>
</dbReference>
<dbReference type="AlphaFoldDB" id="A0A4U9VDH2"/>
<dbReference type="InterPro" id="IPR013249">
    <property type="entry name" value="RNA_pol_sigma70_r4_t2"/>
</dbReference>
<dbReference type="EMBL" id="LR590484">
    <property type="protein sequence ID" value="VTR44133.1"/>
    <property type="molecule type" value="Genomic_DNA"/>
</dbReference>
<dbReference type="Proteomes" id="UP000308196">
    <property type="component" value="Chromosome"/>
</dbReference>
<dbReference type="KEGG" id="stha:NCTC11429_02988"/>
<name>A0A4U9VDH2_9SPHI</name>
<evidence type="ECO:0000259" key="5">
    <source>
        <dbReference type="Pfam" id="PF04542"/>
    </source>
</evidence>
<reference evidence="7 8" key="1">
    <citation type="submission" date="2019-05" db="EMBL/GenBank/DDBJ databases">
        <authorList>
            <consortium name="Pathogen Informatics"/>
        </authorList>
    </citation>
    <scope>NUCLEOTIDE SEQUENCE [LARGE SCALE GENOMIC DNA]</scope>
    <source>
        <strain evidence="7 8">NCTC11429</strain>
    </source>
</reference>
<dbReference type="PANTHER" id="PTHR43133:SF46">
    <property type="entry name" value="RNA POLYMERASE SIGMA-70 FACTOR ECF SUBFAMILY"/>
    <property type="match status" value="1"/>
</dbReference>
<dbReference type="SUPFAM" id="SSF88659">
    <property type="entry name" value="Sigma3 and sigma4 domains of RNA polymerase sigma factors"/>
    <property type="match status" value="1"/>
</dbReference>
<feature type="domain" description="RNA polymerase sigma factor 70 region 4 type 2" evidence="6">
    <location>
        <begin position="125"/>
        <end position="172"/>
    </location>
</feature>